<dbReference type="AlphaFoldDB" id="A0A843BF95"/>
<protein>
    <submittedName>
        <fullName evidence="1">Uncharacterized protein</fullName>
    </submittedName>
</protein>
<dbReference type="EMBL" id="JABBCQ020000010">
    <property type="protein sequence ID" value="MBI1625379.1"/>
    <property type="molecule type" value="Genomic_DNA"/>
</dbReference>
<comment type="caution">
    <text evidence="1">The sequence shown here is derived from an EMBL/GenBank/DDBJ whole genome shotgun (WGS) entry which is preliminary data.</text>
</comment>
<keyword evidence="2" id="KW-1185">Reference proteome</keyword>
<reference evidence="1" key="1">
    <citation type="submission" date="2020-12" db="EMBL/GenBank/DDBJ databases">
        <title>Comamonas sp. nov., isolated from stream water.</title>
        <authorList>
            <person name="Park K.-H."/>
        </authorList>
    </citation>
    <scope>NUCLEOTIDE SEQUENCE</scope>
    <source>
        <strain evidence="1">EJ-4</strain>
    </source>
</reference>
<dbReference type="Proteomes" id="UP000530032">
    <property type="component" value="Unassembled WGS sequence"/>
</dbReference>
<name>A0A843BF95_9BURK</name>
<accession>A0A843BF95</accession>
<sequence length="155" mass="17723">MSDTEDPVVANRRRRLKLWIDTNCDGSQKLFIASTNDGERQINQGELSGLLRSKSFGEKRARALERQSRMPIGYLDANEISSFAHLPQITPEKESVKSGNWPFKKVTPERLTALRRNLGEQKFTDALNDMEEMLESTIIKWERRVETNIDKSAAA</sequence>
<evidence type="ECO:0000313" key="1">
    <source>
        <dbReference type="EMBL" id="MBI1625379.1"/>
    </source>
</evidence>
<organism evidence="1 2">
    <name type="scientific">Comamonas suwonensis</name>
    <dbReference type="NCBI Taxonomy" id="2606214"/>
    <lineage>
        <taxon>Bacteria</taxon>
        <taxon>Pseudomonadati</taxon>
        <taxon>Pseudomonadota</taxon>
        <taxon>Betaproteobacteria</taxon>
        <taxon>Burkholderiales</taxon>
        <taxon>Comamonadaceae</taxon>
        <taxon>Comamonas</taxon>
    </lineage>
</organism>
<gene>
    <name evidence="1" type="ORF">HF327_012820</name>
</gene>
<evidence type="ECO:0000313" key="2">
    <source>
        <dbReference type="Proteomes" id="UP000530032"/>
    </source>
</evidence>
<proteinExistence type="predicted"/>
<dbReference type="RefSeq" id="WP_198460541.1">
    <property type="nucleotide sequence ID" value="NZ_JABBCQ020000010.1"/>
</dbReference>